<dbReference type="EMBL" id="JWZT01001627">
    <property type="protein sequence ID" value="KII71747.1"/>
    <property type="molecule type" value="Genomic_DNA"/>
</dbReference>
<reference evidence="2 3" key="1">
    <citation type="journal article" date="2014" name="Genome Biol. Evol.">
        <title>The genome of the myxosporean Thelohanellus kitauei shows adaptations to nutrient acquisition within its fish host.</title>
        <authorList>
            <person name="Yang Y."/>
            <person name="Xiong J."/>
            <person name="Zhou Z."/>
            <person name="Huo F."/>
            <person name="Miao W."/>
            <person name="Ran C."/>
            <person name="Liu Y."/>
            <person name="Zhang J."/>
            <person name="Feng J."/>
            <person name="Wang M."/>
            <person name="Wang M."/>
            <person name="Wang L."/>
            <person name="Yao B."/>
        </authorList>
    </citation>
    <scope>NUCLEOTIDE SEQUENCE [LARGE SCALE GENOMIC DNA]</scope>
    <source>
        <strain evidence="2">Wuqing</strain>
    </source>
</reference>
<evidence type="ECO:0000313" key="3">
    <source>
        <dbReference type="Proteomes" id="UP000031668"/>
    </source>
</evidence>
<organism evidence="2 3">
    <name type="scientific">Thelohanellus kitauei</name>
    <name type="common">Myxosporean</name>
    <dbReference type="NCBI Taxonomy" id="669202"/>
    <lineage>
        <taxon>Eukaryota</taxon>
        <taxon>Metazoa</taxon>
        <taxon>Cnidaria</taxon>
        <taxon>Myxozoa</taxon>
        <taxon>Myxosporea</taxon>
        <taxon>Bivalvulida</taxon>
        <taxon>Platysporina</taxon>
        <taxon>Myxobolidae</taxon>
        <taxon>Thelohanellus</taxon>
    </lineage>
</organism>
<gene>
    <name evidence="2" type="ORF">RF11_07965</name>
</gene>
<dbReference type="Gene3D" id="3.40.50.410">
    <property type="entry name" value="von Willebrand factor, type A domain"/>
    <property type="match status" value="1"/>
</dbReference>
<dbReference type="Pfam" id="PF00092">
    <property type="entry name" value="VWA"/>
    <property type="match status" value="1"/>
</dbReference>
<accession>A0A0C2NCN9</accession>
<dbReference type="Proteomes" id="UP000031668">
    <property type="component" value="Unassembled WGS sequence"/>
</dbReference>
<evidence type="ECO:0000313" key="2">
    <source>
        <dbReference type="EMBL" id="KII71747.1"/>
    </source>
</evidence>
<dbReference type="AlphaFoldDB" id="A0A0C2NCN9"/>
<feature type="domain" description="VWFA" evidence="1">
    <location>
        <begin position="2"/>
        <end position="109"/>
    </location>
</feature>
<dbReference type="InterPro" id="IPR036465">
    <property type="entry name" value="vWFA_dom_sf"/>
</dbReference>
<keyword evidence="3" id="KW-1185">Reference proteome</keyword>
<protein>
    <recommendedName>
        <fullName evidence="1">VWFA domain-containing protein</fullName>
    </recommendedName>
</protein>
<proteinExistence type="predicted"/>
<name>A0A0C2NCN9_THEKT</name>
<sequence>MDLAIAIDESKAVHDKYFANQLKFACRLLGILSPKPGHIHAAMMTFSDIPRIVWNLREPGSTDHELAVKRISSITQNKGKHTCLENVIQASKDYIFKRGNTREGVTKVC</sequence>
<dbReference type="InterPro" id="IPR002035">
    <property type="entry name" value="VWF_A"/>
</dbReference>
<dbReference type="PROSITE" id="PS50234">
    <property type="entry name" value="VWFA"/>
    <property type="match status" value="1"/>
</dbReference>
<comment type="caution">
    <text evidence="2">The sequence shown here is derived from an EMBL/GenBank/DDBJ whole genome shotgun (WGS) entry which is preliminary data.</text>
</comment>
<dbReference type="SUPFAM" id="SSF53300">
    <property type="entry name" value="vWA-like"/>
    <property type="match status" value="1"/>
</dbReference>
<evidence type="ECO:0000259" key="1">
    <source>
        <dbReference type="PROSITE" id="PS50234"/>
    </source>
</evidence>